<keyword evidence="2" id="KW-1185">Reference proteome</keyword>
<evidence type="ECO:0008006" key="3">
    <source>
        <dbReference type="Google" id="ProtNLM"/>
    </source>
</evidence>
<accession>A0ABW8PL43</accession>
<proteinExistence type="predicted"/>
<name>A0ABW8PL43_9FLAO</name>
<evidence type="ECO:0000313" key="1">
    <source>
        <dbReference type="EMBL" id="MFK7004870.1"/>
    </source>
</evidence>
<reference evidence="1 2" key="1">
    <citation type="submission" date="2024-02" db="EMBL/GenBank/DDBJ databases">
        <title>Comparative Genomic Analysis of Flavobacterium Species Causing Columnaris Disease of Freshwater Fish in Thailand: Insights into Virulence and Resistance Mechanisms.</title>
        <authorList>
            <person name="Nguyen D."/>
            <person name="Chokmangmeepisarn P."/>
            <person name="Khianchaikhan K."/>
            <person name="Morishita M."/>
            <person name="Bunnoy A."/>
            <person name="Rodkhum C."/>
        </authorList>
    </citation>
    <scope>NUCLEOTIDE SEQUENCE [LARGE SCALE GENOMIC DNA]</scope>
    <source>
        <strain evidence="1 2">PCBSB2203</strain>
    </source>
</reference>
<sequence>MKECYILRNQEKAHFITATVVDWIDVFTRQVYRDCVIECLNYCVANKGMIV</sequence>
<organism evidence="1 2">
    <name type="scientific">Flavobacterium covae</name>
    <dbReference type="NCBI Taxonomy" id="2906076"/>
    <lineage>
        <taxon>Bacteria</taxon>
        <taxon>Pseudomonadati</taxon>
        <taxon>Bacteroidota</taxon>
        <taxon>Flavobacteriia</taxon>
        <taxon>Flavobacteriales</taxon>
        <taxon>Flavobacteriaceae</taxon>
        <taxon>Flavobacterium</taxon>
    </lineage>
</organism>
<dbReference type="Proteomes" id="UP001621713">
    <property type="component" value="Unassembled WGS sequence"/>
</dbReference>
<dbReference type="GeneID" id="56896978"/>
<dbReference type="EMBL" id="JAZHOJ010000060">
    <property type="protein sequence ID" value="MFK7004870.1"/>
    <property type="molecule type" value="Genomic_DNA"/>
</dbReference>
<gene>
    <name evidence="1" type="ORF">V3467_13605</name>
</gene>
<comment type="caution">
    <text evidence="1">The sequence shown here is derived from an EMBL/GenBank/DDBJ whole genome shotgun (WGS) entry which is preliminary data.</text>
</comment>
<protein>
    <recommendedName>
        <fullName evidence="3">Transposase</fullName>
    </recommendedName>
</protein>
<dbReference type="RefSeq" id="WP_235588310.1">
    <property type="nucleotide sequence ID" value="NZ_CP013992.1"/>
</dbReference>
<evidence type="ECO:0000313" key="2">
    <source>
        <dbReference type="Proteomes" id="UP001621713"/>
    </source>
</evidence>